<feature type="domain" description="Histidine kinase/HSP90-like ATPase" evidence="10">
    <location>
        <begin position="321"/>
        <end position="411"/>
    </location>
</feature>
<dbReference type="EMBL" id="FQVU01000009">
    <property type="protein sequence ID" value="SHH64309.1"/>
    <property type="molecule type" value="Genomic_DNA"/>
</dbReference>
<dbReference type="CDD" id="cd16917">
    <property type="entry name" value="HATPase_UhpB-NarQ-NarX-like"/>
    <property type="match status" value="1"/>
</dbReference>
<protein>
    <recommendedName>
        <fullName evidence="2">histidine kinase</fullName>
        <ecNumber evidence="2">2.7.13.3</ecNumber>
    </recommendedName>
</protein>
<evidence type="ECO:0000256" key="3">
    <source>
        <dbReference type="ARBA" id="ARBA00022553"/>
    </source>
</evidence>
<dbReference type="GO" id="GO:0000155">
    <property type="term" value="F:phosphorelay sensor kinase activity"/>
    <property type="evidence" value="ECO:0007669"/>
    <property type="project" value="InterPro"/>
</dbReference>
<keyword evidence="8" id="KW-0902">Two-component regulatory system</keyword>
<sequence>MDARGPARWRAAAARWLRAVRTLVAAALVDVVGVLLLLALLGSAVLCLVGVGLPLADRAAAGVRGLVDRRRRRAEPPIASPYPPLPVERGPRLRQLVTTPATWRDLAWLALPLRLVAAAGLLVLTYLTVQTLLLSLLWLVLPVERVGSLGMAVTGFGTAALGVVNAVLLGIVAALAPTALLRGDAWLARWLLGASAATRLTARVESLAAARHAAVDASAVELRRIERDLHDGAQARLVAMGMTLGMAESSFDTDPALARALVGDARGEIQTALGELRDLVRGIAPPLLAERGIVGALEAMTHTSSIPVVLDARLGRRLARPVETAAYFTVVEALTNAAKHSGADTIRVTILDRGDALALQVRDDGRGGADPLGGSGLRGVQSRLAPFDGTLRISSPPGGPTVVDVELPCGS</sequence>
<dbReference type="Gene3D" id="1.20.5.1930">
    <property type="match status" value="1"/>
</dbReference>
<evidence type="ECO:0000256" key="8">
    <source>
        <dbReference type="ARBA" id="ARBA00023012"/>
    </source>
</evidence>
<dbReference type="AlphaFoldDB" id="A0A1M5UMW5"/>
<dbReference type="STRING" id="1206085.SAMN05443575_4250"/>
<gene>
    <name evidence="11" type="ORF">SAMN05443575_4250</name>
</gene>
<dbReference type="PANTHER" id="PTHR24421:SF10">
    <property type="entry name" value="NITRATE_NITRITE SENSOR PROTEIN NARQ"/>
    <property type="match status" value="1"/>
</dbReference>
<evidence type="ECO:0000256" key="2">
    <source>
        <dbReference type="ARBA" id="ARBA00012438"/>
    </source>
</evidence>
<dbReference type="InterPro" id="IPR036890">
    <property type="entry name" value="HATPase_C_sf"/>
</dbReference>
<keyword evidence="6 11" id="KW-0418">Kinase</keyword>
<dbReference type="GO" id="GO:0005524">
    <property type="term" value="F:ATP binding"/>
    <property type="evidence" value="ECO:0007669"/>
    <property type="project" value="UniProtKB-KW"/>
</dbReference>
<evidence type="ECO:0000313" key="12">
    <source>
        <dbReference type="Proteomes" id="UP000186132"/>
    </source>
</evidence>
<name>A0A1M5UMW5_9ACTN</name>
<keyword evidence="4" id="KW-0808">Transferase</keyword>
<dbReference type="Proteomes" id="UP000186132">
    <property type="component" value="Unassembled WGS sequence"/>
</dbReference>
<comment type="catalytic activity">
    <reaction evidence="1">
        <text>ATP + protein L-histidine = ADP + protein N-phospho-L-histidine.</text>
        <dbReference type="EC" id="2.7.13.3"/>
    </reaction>
</comment>
<evidence type="ECO:0000256" key="4">
    <source>
        <dbReference type="ARBA" id="ARBA00022679"/>
    </source>
</evidence>
<keyword evidence="9" id="KW-0472">Membrane</keyword>
<organism evidence="11 12">
    <name type="scientific">Jatrophihabitans endophyticus</name>
    <dbReference type="NCBI Taxonomy" id="1206085"/>
    <lineage>
        <taxon>Bacteria</taxon>
        <taxon>Bacillati</taxon>
        <taxon>Actinomycetota</taxon>
        <taxon>Actinomycetes</taxon>
        <taxon>Jatrophihabitantales</taxon>
        <taxon>Jatrophihabitantaceae</taxon>
        <taxon>Jatrophihabitans</taxon>
    </lineage>
</organism>
<dbReference type="Pfam" id="PF02518">
    <property type="entry name" value="HATPase_c"/>
    <property type="match status" value="1"/>
</dbReference>
<keyword evidence="9" id="KW-1133">Transmembrane helix</keyword>
<dbReference type="Pfam" id="PF07730">
    <property type="entry name" value="HisKA_3"/>
    <property type="match status" value="1"/>
</dbReference>
<dbReference type="InterPro" id="IPR011712">
    <property type="entry name" value="Sig_transdc_His_kin_sub3_dim/P"/>
</dbReference>
<proteinExistence type="predicted"/>
<evidence type="ECO:0000256" key="5">
    <source>
        <dbReference type="ARBA" id="ARBA00022741"/>
    </source>
</evidence>
<evidence type="ECO:0000256" key="6">
    <source>
        <dbReference type="ARBA" id="ARBA00022777"/>
    </source>
</evidence>
<keyword evidence="3" id="KW-0597">Phosphoprotein</keyword>
<feature type="transmembrane region" description="Helical" evidence="9">
    <location>
        <begin position="20"/>
        <end position="53"/>
    </location>
</feature>
<dbReference type="Gene3D" id="3.30.565.10">
    <property type="entry name" value="Histidine kinase-like ATPase, C-terminal domain"/>
    <property type="match status" value="1"/>
</dbReference>
<dbReference type="SMART" id="SM00387">
    <property type="entry name" value="HATPase_c"/>
    <property type="match status" value="1"/>
</dbReference>
<keyword evidence="12" id="KW-1185">Reference proteome</keyword>
<keyword evidence="5" id="KW-0547">Nucleotide-binding</keyword>
<dbReference type="GO" id="GO:0016020">
    <property type="term" value="C:membrane"/>
    <property type="evidence" value="ECO:0007669"/>
    <property type="project" value="InterPro"/>
</dbReference>
<keyword evidence="9" id="KW-0812">Transmembrane</keyword>
<feature type="transmembrane region" description="Helical" evidence="9">
    <location>
        <begin position="153"/>
        <end position="176"/>
    </location>
</feature>
<dbReference type="InterPro" id="IPR003594">
    <property type="entry name" value="HATPase_dom"/>
</dbReference>
<dbReference type="PANTHER" id="PTHR24421">
    <property type="entry name" value="NITRATE/NITRITE SENSOR PROTEIN NARX-RELATED"/>
    <property type="match status" value="1"/>
</dbReference>
<accession>A0A1M5UMW5</accession>
<evidence type="ECO:0000313" key="11">
    <source>
        <dbReference type="EMBL" id="SHH64309.1"/>
    </source>
</evidence>
<dbReference type="OrthoDB" id="5241729at2"/>
<feature type="transmembrane region" description="Helical" evidence="9">
    <location>
        <begin position="115"/>
        <end position="141"/>
    </location>
</feature>
<evidence type="ECO:0000256" key="9">
    <source>
        <dbReference type="SAM" id="Phobius"/>
    </source>
</evidence>
<dbReference type="EC" id="2.7.13.3" evidence="2"/>
<dbReference type="RefSeq" id="WP_159440923.1">
    <property type="nucleotide sequence ID" value="NZ_FQVU01000009.1"/>
</dbReference>
<evidence type="ECO:0000256" key="7">
    <source>
        <dbReference type="ARBA" id="ARBA00022840"/>
    </source>
</evidence>
<keyword evidence="7" id="KW-0067">ATP-binding</keyword>
<evidence type="ECO:0000259" key="10">
    <source>
        <dbReference type="SMART" id="SM00387"/>
    </source>
</evidence>
<dbReference type="GO" id="GO:0046983">
    <property type="term" value="F:protein dimerization activity"/>
    <property type="evidence" value="ECO:0007669"/>
    <property type="project" value="InterPro"/>
</dbReference>
<dbReference type="Pfam" id="PF13796">
    <property type="entry name" value="Sensor"/>
    <property type="match status" value="1"/>
</dbReference>
<dbReference type="InterPro" id="IPR050482">
    <property type="entry name" value="Sensor_HK_TwoCompSys"/>
</dbReference>
<dbReference type="InterPro" id="IPR025828">
    <property type="entry name" value="Put_sensor_dom"/>
</dbReference>
<evidence type="ECO:0000256" key="1">
    <source>
        <dbReference type="ARBA" id="ARBA00000085"/>
    </source>
</evidence>
<reference evidence="11 12" key="1">
    <citation type="submission" date="2016-11" db="EMBL/GenBank/DDBJ databases">
        <authorList>
            <person name="Jaros S."/>
            <person name="Januszkiewicz K."/>
            <person name="Wedrychowicz H."/>
        </authorList>
    </citation>
    <scope>NUCLEOTIDE SEQUENCE [LARGE SCALE GENOMIC DNA]</scope>
    <source>
        <strain evidence="11 12">DSM 45627</strain>
    </source>
</reference>
<dbReference type="SUPFAM" id="SSF55874">
    <property type="entry name" value="ATPase domain of HSP90 chaperone/DNA topoisomerase II/histidine kinase"/>
    <property type="match status" value="1"/>
</dbReference>